<dbReference type="HOGENOM" id="CLU_1915439_0_0_0"/>
<dbReference type="InParanoid" id="Q7UX21"/>
<dbReference type="AlphaFoldDB" id="Q7UX21"/>
<dbReference type="KEGG" id="rba:RB1617"/>
<evidence type="ECO:0000313" key="2">
    <source>
        <dbReference type="Proteomes" id="UP000001025"/>
    </source>
</evidence>
<organism evidence="1 2">
    <name type="scientific">Rhodopirellula baltica (strain DSM 10527 / NCIMB 13988 / SH1)</name>
    <dbReference type="NCBI Taxonomy" id="243090"/>
    <lineage>
        <taxon>Bacteria</taxon>
        <taxon>Pseudomonadati</taxon>
        <taxon>Planctomycetota</taxon>
        <taxon>Planctomycetia</taxon>
        <taxon>Pirellulales</taxon>
        <taxon>Pirellulaceae</taxon>
        <taxon>Rhodopirellula</taxon>
    </lineage>
</organism>
<dbReference type="STRING" id="243090.RB1617"/>
<name>Q7UX21_RHOBA</name>
<proteinExistence type="predicted"/>
<dbReference type="Proteomes" id="UP000001025">
    <property type="component" value="Chromosome"/>
</dbReference>
<accession>Q7UX21</accession>
<dbReference type="EnsemblBacteria" id="CAD72191">
    <property type="protein sequence ID" value="CAD72191"/>
    <property type="gene ID" value="RB1617"/>
</dbReference>
<evidence type="ECO:0000313" key="1">
    <source>
        <dbReference type="EMBL" id="CAD72191.1"/>
    </source>
</evidence>
<gene>
    <name evidence="1" type="ordered locus">RB1617</name>
</gene>
<keyword evidence="2" id="KW-1185">Reference proteome</keyword>
<sequence length="132" mass="14178">MFQHLFVLVTFATGRFQIEDQILHVQTQLRQGFLDQVQNSTTTSAAFHDSSQSGCNGVTIACGQCIDGGSHFLQFNRSFVVEFGGVVCSDLGHKSDFPSRASGCGTKPASGCLFGDSHPLHLRCRPPAGTTL</sequence>
<protein>
    <submittedName>
        <fullName evidence="1">Uncharacterized protein</fullName>
    </submittedName>
</protein>
<reference evidence="1 2" key="1">
    <citation type="journal article" date="2003" name="Proc. Natl. Acad. Sci. U.S.A.">
        <title>Complete genome sequence of the marine planctomycete Pirellula sp. strain 1.</title>
        <authorList>
            <person name="Gloeckner F.O."/>
            <person name="Kube M."/>
            <person name="Bauer M."/>
            <person name="Teeling H."/>
            <person name="Lombardot T."/>
            <person name="Ludwig W."/>
            <person name="Gade D."/>
            <person name="Beck A."/>
            <person name="Borzym K."/>
            <person name="Heitmann K."/>
            <person name="Rabus R."/>
            <person name="Schlesner H."/>
            <person name="Amann R."/>
            <person name="Reinhardt R."/>
        </authorList>
    </citation>
    <scope>NUCLEOTIDE SEQUENCE [LARGE SCALE GENOMIC DNA]</scope>
    <source>
        <strain evidence="2">DSM 10527 / NCIMB 13988 / SH1</strain>
    </source>
</reference>
<dbReference type="EMBL" id="BX294135">
    <property type="protein sequence ID" value="CAD72191.1"/>
    <property type="molecule type" value="Genomic_DNA"/>
</dbReference>